<dbReference type="Gene3D" id="3.30.160.60">
    <property type="entry name" value="Classic Zinc Finger"/>
    <property type="match status" value="3"/>
</dbReference>
<evidence type="ECO:0000259" key="9">
    <source>
        <dbReference type="PROSITE" id="PS50157"/>
    </source>
</evidence>
<sequence>MVPAQDLNQPFCSDFTLFDDDNLAKNLYNMQQQQQLFNNLNMAKSEDFSQFYSNINSDFTLFDHDFEVPVNDPQKLSGLPVQPEAPQSVDSAFPPVKQTPQMTDIPAFTQSTENPDIVDFDFMSSFATPYTPYQSDFSGNNSLISPYTPCAPYTPVYPVLDFAPTPYIGDGQIDSSPAQSTPFLTPQIDFEQGNFASVPNLPQSNSMPKPSSFDMSLYCKDGSYHADDEPCDDRLPVLVAPLEEVTAYHQRSDDPTESNPSNDMPPSKKAKKDVSFTRPTAPNEKKYACEVCGLRFARKFNLNVHARGHNPTLARPFQCTQCPKAFGRKHDLSRHMATVHNGERPFSCDTCHKCFSRKDGLHRHLLKGCPGHGQ</sequence>
<dbReference type="PROSITE" id="PS50157">
    <property type="entry name" value="ZINC_FINGER_C2H2_2"/>
    <property type="match status" value="3"/>
</dbReference>
<dbReference type="InterPro" id="IPR013087">
    <property type="entry name" value="Znf_C2H2_type"/>
</dbReference>
<keyword evidence="4 7" id="KW-0863">Zinc-finger</keyword>
<dbReference type="STRING" id="1314790.A0A1Y1XE23"/>
<keyword evidence="2" id="KW-0479">Metal-binding</keyword>
<dbReference type="Proteomes" id="UP000193498">
    <property type="component" value="Unassembled WGS sequence"/>
</dbReference>
<dbReference type="SUPFAM" id="SSF57667">
    <property type="entry name" value="beta-beta-alpha zinc fingers"/>
    <property type="match status" value="2"/>
</dbReference>
<dbReference type="FunFam" id="3.30.160.60:FF:000086">
    <property type="entry name" value="transcription factor E4F1 isoform X1"/>
    <property type="match status" value="1"/>
</dbReference>
<accession>A0A1Y1XE23</accession>
<dbReference type="InParanoid" id="A0A1Y1XE23"/>
<feature type="domain" description="C2H2-type" evidence="9">
    <location>
        <begin position="317"/>
        <end position="345"/>
    </location>
</feature>
<evidence type="ECO:0000256" key="1">
    <source>
        <dbReference type="ARBA" id="ARBA00004123"/>
    </source>
</evidence>
<feature type="domain" description="C2H2-type" evidence="9">
    <location>
        <begin position="346"/>
        <end position="374"/>
    </location>
</feature>
<name>A0A1Y1XE23_9FUNG</name>
<comment type="subcellular location">
    <subcellularLocation>
        <location evidence="1">Nucleus</location>
    </subcellularLocation>
</comment>
<evidence type="ECO:0000256" key="7">
    <source>
        <dbReference type="PROSITE-ProRule" id="PRU00042"/>
    </source>
</evidence>
<dbReference type="GO" id="GO:0005634">
    <property type="term" value="C:nucleus"/>
    <property type="evidence" value="ECO:0007669"/>
    <property type="project" value="UniProtKB-SubCell"/>
</dbReference>
<evidence type="ECO:0000256" key="3">
    <source>
        <dbReference type="ARBA" id="ARBA00022737"/>
    </source>
</evidence>
<dbReference type="AlphaFoldDB" id="A0A1Y1XE23"/>
<keyword evidence="11" id="KW-1185">Reference proteome</keyword>
<dbReference type="GO" id="GO:0008270">
    <property type="term" value="F:zinc ion binding"/>
    <property type="evidence" value="ECO:0007669"/>
    <property type="project" value="UniProtKB-KW"/>
</dbReference>
<evidence type="ECO:0000256" key="5">
    <source>
        <dbReference type="ARBA" id="ARBA00022833"/>
    </source>
</evidence>
<dbReference type="SMART" id="SM00355">
    <property type="entry name" value="ZnF_C2H2"/>
    <property type="match status" value="3"/>
</dbReference>
<dbReference type="EMBL" id="MCFE01000624">
    <property type="protein sequence ID" value="ORX83957.1"/>
    <property type="molecule type" value="Genomic_DNA"/>
</dbReference>
<keyword evidence="3" id="KW-0677">Repeat</keyword>
<dbReference type="GO" id="GO:0000981">
    <property type="term" value="F:DNA-binding transcription factor activity, RNA polymerase II-specific"/>
    <property type="evidence" value="ECO:0007669"/>
    <property type="project" value="TreeGrafter"/>
</dbReference>
<dbReference type="InterPro" id="IPR036236">
    <property type="entry name" value="Znf_C2H2_sf"/>
</dbReference>
<evidence type="ECO:0000313" key="11">
    <source>
        <dbReference type="Proteomes" id="UP000193498"/>
    </source>
</evidence>
<evidence type="ECO:0000256" key="4">
    <source>
        <dbReference type="ARBA" id="ARBA00022771"/>
    </source>
</evidence>
<protein>
    <recommendedName>
        <fullName evidence="9">C2H2-type domain-containing protein</fullName>
    </recommendedName>
</protein>
<dbReference type="PANTHER" id="PTHR24394">
    <property type="entry name" value="ZINC FINGER PROTEIN"/>
    <property type="match status" value="1"/>
</dbReference>
<keyword evidence="6" id="KW-0539">Nucleus</keyword>
<gene>
    <name evidence="10" type="ORF">K493DRAFT_320179</name>
</gene>
<dbReference type="PANTHER" id="PTHR24394:SF44">
    <property type="entry name" value="ZINC FINGER PROTEIN 271-LIKE"/>
    <property type="match status" value="1"/>
</dbReference>
<proteinExistence type="predicted"/>
<organism evidence="10 11">
    <name type="scientific">Basidiobolus meristosporus CBS 931.73</name>
    <dbReference type="NCBI Taxonomy" id="1314790"/>
    <lineage>
        <taxon>Eukaryota</taxon>
        <taxon>Fungi</taxon>
        <taxon>Fungi incertae sedis</taxon>
        <taxon>Zoopagomycota</taxon>
        <taxon>Entomophthoromycotina</taxon>
        <taxon>Basidiobolomycetes</taxon>
        <taxon>Basidiobolales</taxon>
        <taxon>Basidiobolaceae</taxon>
        <taxon>Basidiobolus</taxon>
    </lineage>
</organism>
<comment type="caution">
    <text evidence="10">The sequence shown here is derived from an EMBL/GenBank/DDBJ whole genome shotgun (WGS) entry which is preliminary data.</text>
</comment>
<reference evidence="10 11" key="1">
    <citation type="submission" date="2016-07" db="EMBL/GenBank/DDBJ databases">
        <title>Pervasive Adenine N6-methylation of Active Genes in Fungi.</title>
        <authorList>
            <consortium name="DOE Joint Genome Institute"/>
            <person name="Mondo S.J."/>
            <person name="Dannebaum R.O."/>
            <person name="Kuo R.C."/>
            <person name="Labutti K."/>
            <person name="Haridas S."/>
            <person name="Kuo A."/>
            <person name="Salamov A."/>
            <person name="Ahrendt S.R."/>
            <person name="Lipzen A."/>
            <person name="Sullivan W."/>
            <person name="Andreopoulos W.B."/>
            <person name="Clum A."/>
            <person name="Lindquist E."/>
            <person name="Daum C."/>
            <person name="Ramamoorthy G.K."/>
            <person name="Gryganskyi A."/>
            <person name="Culley D."/>
            <person name="Magnuson J.K."/>
            <person name="James T.Y."/>
            <person name="O'Malley M.A."/>
            <person name="Stajich J.E."/>
            <person name="Spatafora J.W."/>
            <person name="Visel A."/>
            <person name="Grigoriev I.V."/>
        </authorList>
    </citation>
    <scope>NUCLEOTIDE SEQUENCE [LARGE SCALE GENOMIC DNA]</scope>
    <source>
        <strain evidence="10 11">CBS 931.73</strain>
    </source>
</reference>
<evidence type="ECO:0000313" key="10">
    <source>
        <dbReference type="EMBL" id="ORX83957.1"/>
    </source>
</evidence>
<feature type="domain" description="C2H2-type" evidence="9">
    <location>
        <begin position="287"/>
        <end position="309"/>
    </location>
</feature>
<evidence type="ECO:0000256" key="2">
    <source>
        <dbReference type="ARBA" id="ARBA00022723"/>
    </source>
</evidence>
<evidence type="ECO:0000256" key="8">
    <source>
        <dbReference type="SAM" id="MobiDB-lite"/>
    </source>
</evidence>
<dbReference type="Pfam" id="PF00096">
    <property type="entry name" value="zf-C2H2"/>
    <property type="match status" value="3"/>
</dbReference>
<dbReference type="FunFam" id="3.30.160.60:FF:000110">
    <property type="entry name" value="Zinc finger protein-like"/>
    <property type="match status" value="1"/>
</dbReference>
<dbReference type="FunFam" id="3.30.160.60:FF:000100">
    <property type="entry name" value="Zinc finger 45-like"/>
    <property type="match status" value="1"/>
</dbReference>
<feature type="region of interest" description="Disordered" evidence="8">
    <location>
        <begin position="247"/>
        <end position="279"/>
    </location>
</feature>
<dbReference type="OrthoDB" id="8117402at2759"/>
<dbReference type="PROSITE" id="PS00028">
    <property type="entry name" value="ZINC_FINGER_C2H2_1"/>
    <property type="match status" value="2"/>
</dbReference>
<keyword evidence="5" id="KW-0862">Zinc</keyword>
<evidence type="ECO:0000256" key="6">
    <source>
        <dbReference type="ARBA" id="ARBA00023242"/>
    </source>
</evidence>